<dbReference type="EMBL" id="JBAPLU010000016">
    <property type="protein sequence ID" value="MEI4273040.1"/>
    <property type="molecule type" value="Genomic_DNA"/>
</dbReference>
<organism evidence="1 2">
    <name type="scientific">Klenkia sesuvii</name>
    <dbReference type="NCBI Taxonomy" id="3103137"/>
    <lineage>
        <taxon>Bacteria</taxon>
        <taxon>Bacillati</taxon>
        <taxon>Actinomycetota</taxon>
        <taxon>Actinomycetes</taxon>
        <taxon>Geodermatophilales</taxon>
        <taxon>Geodermatophilaceae</taxon>
        <taxon>Klenkia</taxon>
    </lineage>
</organism>
<dbReference type="Gene3D" id="1.10.287.850">
    <property type="entry name" value="HP0062-like domain"/>
    <property type="match status" value="1"/>
</dbReference>
<dbReference type="RefSeq" id="WP_336405165.1">
    <property type="nucleotide sequence ID" value="NZ_JBAPLU010000016.1"/>
</dbReference>
<comment type="caution">
    <text evidence="1">The sequence shown here is derived from an EMBL/GenBank/DDBJ whole genome shotgun (WGS) entry which is preliminary data.</text>
</comment>
<keyword evidence="2" id="KW-1185">Reference proteome</keyword>
<sequence length="98" mass="10346">MSAFTVTPAELHAVAGRLRDLASRMEEARSMTRQVSGGDFGSQRLASATGDFVEKCAWQAAKLGASLGEAADRLDRAAAGYDQVETAQLRSQRADGAT</sequence>
<reference evidence="1 2" key="1">
    <citation type="submission" date="2024-03" db="EMBL/GenBank/DDBJ databases">
        <title>Draft genome sequence of Klenkia sp. LSe6-5.</title>
        <authorList>
            <person name="Duangmal K."/>
            <person name="Chantavorakit T."/>
        </authorList>
    </citation>
    <scope>NUCLEOTIDE SEQUENCE [LARGE SCALE GENOMIC DNA]</scope>
    <source>
        <strain evidence="1 2">LSe6-5</strain>
    </source>
</reference>
<name>A0ABU8DW12_9ACTN</name>
<gene>
    <name evidence="1" type="ORF">TEK04_15030</name>
</gene>
<dbReference type="Proteomes" id="UP001361570">
    <property type="component" value="Unassembled WGS sequence"/>
</dbReference>
<evidence type="ECO:0000313" key="2">
    <source>
        <dbReference type="Proteomes" id="UP001361570"/>
    </source>
</evidence>
<accession>A0ABU8DW12</accession>
<proteinExistence type="predicted"/>
<evidence type="ECO:0000313" key="1">
    <source>
        <dbReference type="EMBL" id="MEI4273040.1"/>
    </source>
</evidence>
<protein>
    <submittedName>
        <fullName evidence="1">Type VII secretion target</fullName>
    </submittedName>
</protein>